<dbReference type="NCBIfam" id="TIGR01643">
    <property type="entry name" value="YD_repeat_2x"/>
    <property type="match status" value="1"/>
</dbReference>
<evidence type="ECO:0008006" key="3">
    <source>
        <dbReference type="Google" id="ProtNLM"/>
    </source>
</evidence>
<gene>
    <name evidence="1" type="ORF">FAZ15_01515</name>
</gene>
<evidence type="ECO:0000313" key="1">
    <source>
        <dbReference type="EMBL" id="TJZ63003.1"/>
    </source>
</evidence>
<keyword evidence="2" id="KW-1185">Reference proteome</keyword>
<dbReference type="OrthoDB" id="711440at2"/>
<dbReference type="RefSeq" id="WP_136899431.1">
    <property type="nucleotide sequence ID" value="NZ_SUME01000001.1"/>
</dbReference>
<dbReference type="AlphaFoldDB" id="A0A4U0P6F6"/>
<dbReference type="PROSITE" id="PS51257">
    <property type="entry name" value="PROKAR_LIPOPROTEIN"/>
    <property type="match status" value="1"/>
</dbReference>
<dbReference type="InterPro" id="IPR006530">
    <property type="entry name" value="YD"/>
</dbReference>
<reference evidence="1 2" key="1">
    <citation type="submission" date="2019-04" db="EMBL/GenBank/DDBJ databases">
        <title>Sphingobacterium olei sp. nov., isolated from oil-contaminated soil.</title>
        <authorList>
            <person name="Liu B."/>
        </authorList>
    </citation>
    <scope>NUCLEOTIDE SEQUENCE [LARGE SCALE GENOMIC DNA]</scope>
    <source>
        <strain evidence="1 2">HAL-9</strain>
    </source>
</reference>
<accession>A0A4U0P6F6</accession>
<organism evidence="1 2">
    <name type="scientific">Sphingobacterium olei</name>
    <dbReference type="NCBI Taxonomy" id="2571155"/>
    <lineage>
        <taxon>Bacteria</taxon>
        <taxon>Pseudomonadati</taxon>
        <taxon>Bacteroidota</taxon>
        <taxon>Sphingobacteriia</taxon>
        <taxon>Sphingobacteriales</taxon>
        <taxon>Sphingobacteriaceae</taxon>
        <taxon>Sphingobacterium</taxon>
    </lineage>
</organism>
<comment type="caution">
    <text evidence="1">The sequence shown here is derived from an EMBL/GenBank/DDBJ whole genome shotgun (WGS) entry which is preliminary data.</text>
</comment>
<sequence length="1268" mass="143977">MRFHIFCLQLFLMACAMGQDRPPVPVSPEAAALMKKVDYPVDLNRGVVDISVPLFSLDVGDLSLPVGLSYHSGGFRRNEQSTRSGLGWSLTTDLQVARVVNGKDDLVGSTGYANNTQIKGGSGSQYDFDPNGSFMNNNIFYLELNGDGTPDKFSFQLLGKSGTFYVKKNTNGNGYSFVTIPYENIKITYNDGAFYITDTDGTEYKFGKTTAEAGELASVQQSAAEHLLEMTDFKVTAWKCHVIRSARGGNEMVFEYDMKNPEYANTTEDKVVVHKNISNRSSLGEVRQGSPEPFYGSWESFFPTQGPHKITYLSRPLIEEHYGGLNERNRYRVPYYINSTGQFGFQDLTSGSLNNFRSAQIWPLALRRISTRLETVEFTGAYKLGQIEHRTSGNDLLKKVDFFISVSALNYNGDLMETRYLDSLHIYSSATGTPDRYGFSYYSKFNFGHQLKGGDMWGYVNDFTFNSYSFNSSTSTMPYQTHPVDWYWVPGNTYATFVNTYFTTGNSFSPEVRRHRYHPSRSGMLQGMLKRIVRPGGGAVEFDYEPHRYRQQMDNGSYAQSVPVEAGGLRIRTVSHIDFRDGQKLLKQESYRYGRNEEGTGECFIRPPRSKEARYYNFVGVEAEPIYNVFYTRNSYTTVINGISVPSNTSYYLTKDTVYTYYPGEHFNYSMPNGSPVYYTHVTRYDVDYGQQSGKTVYEYYGPEAFMSVYTRYLFEMFHVPYFESAPIKSFYELGHLKSKTLYKRSNRPLPRFEKVHRQQYSYTRYLQSGVIRVLHARRRTNFYALNSNNPYTDHQIYVPGFYSGSSGGISAGADGYRFYEYTISCGRMLVEQERETSYTPTGDSVVTVRDYSYASLPYLQPSSVSETGGDGTARETVYRYPNNYPSNSVFQSMTAKNMVSVPVERIEKVNGSETYRQLTEYRAIGEGAFYVPSRVREARSGGTLYDVLNYGLHDVYGNVLQYSERDGVPNSILWGYSSSRPVLVGRNLSYSGITFREENWVRNPASAPSLESNLMSEHPGLGPATSDIRYFTYDRTGNIMSEFDGRLLPTRYTYDGNNRLASVHDHGGRVTRKIDYNLYEWQPWVLSTISFSRPAMATISWNTMLYNYVKYGGDKLGADIDLATLQAEGEIPVSYYYVDFSDTTQALSAPAGQQFVELKLYSAYMTAYDYPRYAYVDILKDGHVVASSSRLPFNEMMAAQKSHISMYVPGGSYTVSFRVDPSARHEDGFFTNFYVNNTTAGTSSMIQQGSSHTFVMGSSYEIWVTNF</sequence>
<proteinExistence type="predicted"/>
<dbReference type="Proteomes" id="UP000306808">
    <property type="component" value="Unassembled WGS sequence"/>
</dbReference>
<dbReference type="EMBL" id="SUME01000001">
    <property type="protein sequence ID" value="TJZ63003.1"/>
    <property type="molecule type" value="Genomic_DNA"/>
</dbReference>
<name>A0A4U0P6F6_9SPHI</name>
<protein>
    <recommendedName>
        <fullName evidence="3">RHS repeat protein</fullName>
    </recommendedName>
</protein>
<evidence type="ECO:0000313" key="2">
    <source>
        <dbReference type="Proteomes" id="UP000306808"/>
    </source>
</evidence>